<dbReference type="Pfam" id="PF03403">
    <property type="entry name" value="PAF-AH_p_II"/>
    <property type="match status" value="1"/>
</dbReference>
<dbReference type="EMBL" id="CAMXCT010001035">
    <property type="protein sequence ID" value="CAI3986000.1"/>
    <property type="molecule type" value="Genomic_DNA"/>
</dbReference>
<proteinExistence type="predicted"/>
<evidence type="ECO:0000313" key="2">
    <source>
        <dbReference type="EMBL" id="CAL4773312.1"/>
    </source>
</evidence>
<organism evidence="1">
    <name type="scientific">Cladocopium goreaui</name>
    <dbReference type="NCBI Taxonomy" id="2562237"/>
    <lineage>
        <taxon>Eukaryota</taxon>
        <taxon>Sar</taxon>
        <taxon>Alveolata</taxon>
        <taxon>Dinophyceae</taxon>
        <taxon>Suessiales</taxon>
        <taxon>Symbiodiniaceae</taxon>
        <taxon>Cladocopium</taxon>
    </lineage>
</organism>
<gene>
    <name evidence="1" type="ORF">C1SCF055_LOCUS13385</name>
</gene>
<dbReference type="Proteomes" id="UP001152797">
    <property type="component" value="Unassembled WGS sequence"/>
</dbReference>
<reference evidence="1" key="1">
    <citation type="submission" date="2022-10" db="EMBL/GenBank/DDBJ databases">
        <authorList>
            <person name="Chen Y."/>
            <person name="Dougan E. K."/>
            <person name="Chan C."/>
            <person name="Rhodes N."/>
            <person name="Thang M."/>
        </authorList>
    </citation>
    <scope>NUCLEOTIDE SEQUENCE</scope>
</reference>
<name>A0A9P1FT82_9DINO</name>
<keyword evidence="3" id="KW-1185">Reference proteome</keyword>
<dbReference type="OrthoDB" id="2363873at2759"/>
<comment type="caution">
    <text evidence="1">The sequence shown here is derived from an EMBL/GenBank/DDBJ whole genome shotgun (WGS) entry which is preliminary data.</text>
</comment>
<evidence type="ECO:0000313" key="1">
    <source>
        <dbReference type="EMBL" id="CAI3986000.1"/>
    </source>
</evidence>
<dbReference type="AlphaFoldDB" id="A0A9P1FT82"/>
<dbReference type="Gene3D" id="3.40.50.1820">
    <property type="entry name" value="alpha/beta hydrolase"/>
    <property type="match status" value="1"/>
</dbReference>
<dbReference type="EMBL" id="CAMXCT030001035">
    <property type="protein sequence ID" value="CAL4773312.1"/>
    <property type="molecule type" value="Genomic_DNA"/>
</dbReference>
<dbReference type="InterPro" id="IPR029058">
    <property type="entry name" value="AB_hydrolase_fold"/>
</dbReference>
<sequence>MLSILRKRRPRLEGDQFIGSLRVRMPLEEGVKDLQVQVHYPGNKDGELLTNDRFPLMRPEVLQAIGDAKGIPASALRSLFGGSMQEDPSCEVSTASKWPIAVFTSGSPVTEVEAIGALQIWGSCEMYTQFLRDLASYGMVVIAIEHEEQLQLMKLRTVFMSFVLRLIYSSAADK</sequence>
<protein>
    <submittedName>
        <fullName evidence="2">1-alkyl-2-acetylglycerophosphocholine esterase</fullName>
    </submittedName>
</protein>
<dbReference type="EMBL" id="CAMXCT020001035">
    <property type="protein sequence ID" value="CAL1139375.1"/>
    <property type="molecule type" value="Genomic_DNA"/>
</dbReference>
<evidence type="ECO:0000313" key="3">
    <source>
        <dbReference type="Proteomes" id="UP001152797"/>
    </source>
</evidence>
<reference evidence="2 3" key="2">
    <citation type="submission" date="2024-05" db="EMBL/GenBank/DDBJ databases">
        <authorList>
            <person name="Chen Y."/>
            <person name="Shah S."/>
            <person name="Dougan E. K."/>
            <person name="Thang M."/>
            <person name="Chan C."/>
        </authorList>
    </citation>
    <scope>NUCLEOTIDE SEQUENCE [LARGE SCALE GENOMIC DNA]</scope>
</reference>
<accession>A0A9P1FT82</accession>